<evidence type="ECO:0000256" key="5">
    <source>
        <dbReference type="PIRSR" id="PIRSR604574-2"/>
    </source>
</evidence>
<dbReference type="Proteomes" id="UP000094020">
    <property type="component" value="Chromosome 1"/>
</dbReference>
<dbReference type="Pfam" id="PF13532">
    <property type="entry name" value="2OG-FeII_Oxy_2"/>
    <property type="match status" value="1"/>
</dbReference>
<dbReference type="RefSeq" id="XP_019014828.1">
    <property type="nucleotide sequence ID" value="XM_019152690.1"/>
</dbReference>
<evidence type="ECO:0000313" key="7">
    <source>
        <dbReference type="EMBL" id="OCF53609.1"/>
    </source>
</evidence>
<keyword evidence="4 5" id="KW-0408">Iron</keyword>
<dbReference type="EMBL" id="KI894007">
    <property type="protein sequence ID" value="OCF53609.1"/>
    <property type="molecule type" value="Genomic_DNA"/>
</dbReference>
<keyword evidence="2" id="KW-0223">Dioxygenase</keyword>
<evidence type="ECO:0000313" key="8">
    <source>
        <dbReference type="EMBL" id="WWC66508.1"/>
    </source>
</evidence>
<dbReference type="OrthoDB" id="6614653at2759"/>
<dbReference type="PROSITE" id="PS51471">
    <property type="entry name" value="FE2OG_OXY"/>
    <property type="match status" value="1"/>
</dbReference>
<feature type="binding site" evidence="5">
    <location>
        <position position="321"/>
    </location>
    <ligand>
        <name>Fe cation</name>
        <dbReference type="ChEBI" id="CHEBI:24875"/>
        <note>catalytic</note>
    </ligand>
</feature>
<dbReference type="GeneID" id="30169284"/>
<dbReference type="InterPro" id="IPR037151">
    <property type="entry name" value="AlkB-like_sf"/>
</dbReference>
<evidence type="ECO:0000259" key="6">
    <source>
        <dbReference type="PROSITE" id="PS51471"/>
    </source>
</evidence>
<evidence type="ECO:0000256" key="3">
    <source>
        <dbReference type="ARBA" id="ARBA00023002"/>
    </source>
</evidence>
<dbReference type="InterPro" id="IPR004574">
    <property type="entry name" value="Alkb"/>
</dbReference>
<keyword evidence="9" id="KW-1185">Reference proteome</keyword>
<reference evidence="8" key="2">
    <citation type="submission" date="2013-07" db="EMBL/GenBank/DDBJ databases">
        <authorList>
            <consortium name="The Broad Institute Genome Sequencing Platform"/>
            <person name="Cuomo C."/>
            <person name="Litvintseva A."/>
            <person name="Chen Y."/>
            <person name="Heitman J."/>
            <person name="Sun S."/>
            <person name="Springer D."/>
            <person name="Dromer F."/>
            <person name="Young S.K."/>
            <person name="Zeng Q."/>
            <person name="Gargeya S."/>
            <person name="Fitzgerald M."/>
            <person name="Abouelleil A."/>
            <person name="Alvarado L."/>
            <person name="Berlin A.M."/>
            <person name="Chapman S.B."/>
            <person name="Dewar J."/>
            <person name="Goldberg J."/>
            <person name="Griggs A."/>
            <person name="Gujja S."/>
            <person name="Hansen M."/>
            <person name="Howarth C."/>
            <person name="Imamovic A."/>
            <person name="Larimer J."/>
            <person name="McCowan C."/>
            <person name="Murphy C."/>
            <person name="Pearson M."/>
            <person name="Priest M."/>
            <person name="Roberts A."/>
            <person name="Saif S."/>
            <person name="Shea T."/>
            <person name="Sykes S."/>
            <person name="Wortman J."/>
            <person name="Nusbaum C."/>
            <person name="Birren B."/>
        </authorList>
    </citation>
    <scope>NUCLEOTIDE SEQUENCE</scope>
    <source>
        <strain evidence="8">CBS 10737</strain>
    </source>
</reference>
<feature type="domain" description="Fe2OG dioxygenase" evidence="6">
    <location>
        <begin position="300"/>
        <end position="419"/>
    </location>
</feature>
<reference evidence="8" key="4">
    <citation type="submission" date="2024-02" db="EMBL/GenBank/DDBJ databases">
        <title>Comparative genomics of Cryptococcus and Kwoniella reveals pathogenesis evolution and contrasting modes of karyotype evolution via chromosome fusion or intercentromeric recombination.</title>
        <authorList>
            <person name="Coelho M.A."/>
            <person name="David-Palma M."/>
            <person name="Shea T."/>
            <person name="Bowers K."/>
            <person name="McGinley-Smith S."/>
            <person name="Mohammad A.W."/>
            <person name="Gnirke A."/>
            <person name="Yurkov A.M."/>
            <person name="Nowrousian M."/>
            <person name="Sun S."/>
            <person name="Cuomo C.A."/>
            <person name="Heitman J."/>
        </authorList>
    </citation>
    <scope>NUCLEOTIDE SEQUENCE</scope>
    <source>
        <strain evidence="8">CBS 10737</strain>
    </source>
</reference>
<dbReference type="GO" id="GO:0051213">
    <property type="term" value="F:dioxygenase activity"/>
    <property type="evidence" value="ECO:0007669"/>
    <property type="project" value="UniProtKB-KW"/>
</dbReference>
<evidence type="ECO:0000313" key="9">
    <source>
        <dbReference type="Proteomes" id="UP000094020"/>
    </source>
</evidence>
<dbReference type="GO" id="GO:0046872">
    <property type="term" value="F:metal ion binding"/>
    <property type="evidence" value="ECO:0007669"/>
    <property type="project" value="UniProtKB-KW"/>
</dbReference>
<dbReference type="EMBL" id="CP144519">
    <property type="protein sequence ID" value="WWC66508.1"/>
    <property type="molecule type" value="Genomic_DNA"/>
</dbReference>
<name>A0A1B9IDB6_9TREE</name>
<dbReference type="SUPFAM" id="SSF51197">
    <property type="entry name" value="Clavaminate synthase-like"/>
    <property type="match status" value="1"/>
</dbReference>
<accession>A0A1B9IDB6</accession>
<feature type="binding site" evidence="5">
    <location>
        <position position="375"/>
    </location>
    <ligand>
        <name>Fe cation</name>
        <dbReference type="ChEBI" id="CHEBI:24875"/>
        <note>catalytic</note>
    </ligand>
</feature>
<dbReference type="GO" id="GO:0005737">
    <property type="term" value="C:cytoplasm"/>
    <property type="evidence" value="ECO:0007669"/>
    <property type="project" value="TreeGrafter"/>
</dbReference>
<reference evidence="7" key="3">
    <citation type="submission" date="2016-07" db="EMBL/GenBank/DDBJ databases">
        <title>Evolution of pathogenesis and genome organization in the Tremellales.</title>
        <authorList>
            <person name="Cuomo C."/>
            <person name="Litvintseva A."/>
            <person name="Heitman J."/>
            <person name="Chen Y."/>
            <person name="Sun S."/>
            <person name="Springer D."/>
            <person name="Dromer F."/>
            <person name="Young S."/>
            <person name="Zeng Q."/>
            <person name="Chapman S."/>
            <person name="Gujja S."/>
            <person name="Saif S."/>
            <person name="Birren B."/>
        </authorList>
    </citation>
    <scope>NUCLEOTIDE SEQUENCE</scope>
    <source>
        <strain evidence="7">CBS 10737</strain>
    </source>
</reference>
<reference evidence="7" key="1">
    <citation type="submission" date="2013-07" db="EMBL/GenBank/DDBJ databases">
        <title>The Genome Sequence of Cryptococcus pinus CBS10737.</title>
        <authorList>
            <consortium name="The Broad Institute Genome Sequencing Platform"/>
            <person name="Cuomo C."/>
            <person name="Litvintseva A."/>
            <person name="Chen Y."/>
            <person name="Heitman J."/>
            <person name="Sun S."/>
            <person name="Springer D."/>
            <person name="Dromer F."/>
            <person name="Young S.K."/>
            <person name="Zeng Q."/>
            <person name="Gargeya S."/>
            <person name="Fitzgerald M."/>
            <person name="Abouelleil A."/>
            <person name="Alvarado L."/>
            <person name="Berlin A.M."/>
            <person name="Chapman S.B."/>
            <person name="Dewar J."/>
            <person name="Goldberg J."/>
            <person name="Griggs A."/>
            <person name="Gujja S."/>
            <person name="Hansen M."/>
            <person name="Howarth C."/>
            <person name="Imamovic A."/>
            <person name="Larimer J."/>
            <person name="McCowan C."/>
            <person name="Murphy C."/>
            <person name="Pearson M."/>
            <person name="Priest M."/>
            <person name="Roberts A."/>
            <person name="Saif S."/>
            <person name="Shea T."/>
            <person name="Sykes S."/>
            <person name="Wortman J."/>
            <person name="Nusbaum C."/>
            <person name="Birren B."/>
        </authorList>
    </citation>
    <scope>NUCLEOTIDE SEQUENCE [LARGE SCALE GENOMIC DNA]</scope>
    <source>
        <strain evidence="7">CBS 10737</strain>
    </source>
</reference>
<dbReference type="GO" id="GO:0005634">
    <property type="term" value="C:nucleus"/>
    <property type="evidence" value="ECO:0007669"/>
    <property type="project" value="TreeGrafter"/>
</dbReference>
<sequence length="433" mass="48317">MSSPDAGASTHHTAFRLAEKHFKNRAVKDKYPSLRKYGDSLVDLSRPNKQEDDELWKAGWWSPANDYEGSTSNWKAWVFASYKGKERDLGERPHLTMSGLKEVKLGDGRVGWIVAPGCILIPNLLSINDQLDLLHSSLAEYTRPPNPLSLSTHYDLPPNLFELYATQPDHIVQPKHMTTSLSPAKEAPKARTTIETEPASVIGYEEIIARNKTWTGDTPSAKLKERTAAQLMAEMRWANLGWVYQWSTKSYELSSDQPIPFPPGLADICKRVVDSVPWDQVFEQDSESRSCGWESWPEDYAPDTGIVNFYQTKDTLMGHVDRSELDPARPLVSLSLGHSAILLLGSSSRHDPPRPVILRSGDCLIMSGTGRQAYHGVPRILEGSLPAYFTPSDKDTSTMKAAKRFISSARVNINARQVFPPGFKRPSKDATLA</sequence>
<feature type="binding site" evidence="5">
    <location>
        <position position="319"/>
    </location>
    <ligand>
        <name>Fe cation</name>
        <dbReference type="ChEBI" id="CHEBI:24875"/>
        <note>catalytic</note>
    </ligand>
</feature>
<dbReference type="KEGG" id="kpin:30169284"/>
<organism evidence="7">
    <name type="scientific">Kwoniella pini CBS 10737</name>
    <dbReference type="NCBI Taxonomy" id="1296096"/>
    <lineage>
        <taxon>Eukaryota</taxon>
        <taxon>Fungi</taxon>
        <taxon>Dikarya</taxon>
        <taxon>Basidiomycota</taxon>
        <taxon>Agaricomycotina</taxon>
        <taxon>Tremellomycetes</taxon>
        <taxon>Tremellales</taxon>
        <taxon>Cryptococcaceae</taxon>
        <taxon>Kwoniella</taxon>
    </lineage>
</organism>
<keyword evidence="3" id="KW-0560">Oxidoreductase</keyword>
<evidence type="ECO:0000256" key="4">
    <source>
        <dbReference type="ARBA" id="ARBA00023004"/>
    </source>
</evidence>
<dbReference type="InterPro" id="IPR005123">
    <property type="entry name" value="Oxoglu/Fe-dep_dioxygenase_dom"/>
</dbReference>
<dbReference type="STRING" id="1296096.A0A1B9IDB6"/>
<dbReference type="InterPro" id="IPR027450">
    <property type="entry name" value="AlkB-like"/>
</dbReference>
<dbReference type="PANTHER" id="PTHR16557:SF2">
    <property type="entry name" value="NUCLEIC ACID DIOXYGENASE ALKBH1"/>
    <property type="match status" value="1"/>
</dbReference>
<comment type="cofactor">
    <cofactor evidence="5">
        <name>Fe(2+)</name>
        <dbReference type="ChEBI" id="CHEBI:29033"/>
    </cofactor>
    <text evidence="5">Binds 1 Fe(2+) ion per subunit.</text>
</comment>
<dbReference type="AlphaFoldDB" id="A0A1B9IDB6"/>
<evidence type="ECO:0000256" key="2">
    <source>
        <dbReference type="ARBA" id="ARBA00022964"/>
    </source>
</evidence>
<protein>
    <submittedName>
        <fullName evidence="7">Alkylated DNA repair protein AlkB</fullName>
    </submittedName>
</protein>
<dbReference type="Gene3D" id="2.60.120.590">
    <property type="entry name" value="Alpha-ketoglutarate-dependent dioxygenase AlkB-like"/>
    <property type="match status" value="1"/>
</dbReference>
<gene>
    <name evidence="7" type="ORF">I206_00915</name>
    <name evidence="8" type="ORF">I206_100410</name>
</gene>
<keyword evidence="1 5" id="KW-0479">Metal-binding</keyword>
<proteinExistence type="predicted"/>
<evidence type="ECO:0000256" key="1">
    <source>
        <dbReference type="ARBA" id="ARBA00022723"/>
    </source>
</evidence>
<dbReference type="PANTHER" id="PTHR16557">
    <property type="entry name" value="ALKYLATED DNA REPAIR PROTEIN ALKB-RELATED"/>
    <property type="match status" value="1"/>
</dbReference>